<feature type="compositionally biased region" description="Basic and acidic residues" evidence="1">
    <location>
        <begin position="13"/>
        <end position="29"/>
    </location>
</feature>
<evidence type="ECO:0000313" key="2">
    <source>
        <dbReference type="EMBL" id="KKS11337.1"/>
    </source>
</evidence>
<proteinExistence type="predicted"/>
<evidence type="ECO:0000313" key="3">
    <source>
        <dbReference type="Proteomes" id="UP000034753"/>
    </source>
</evidence>
<name>A0A0G0WH01_9BACT</name>
<organism evidence="2 3">
    <name type="scientific">Candidatus Daviesbacteria bacterium GW2011_GWB1_41_5</name>
    <dbReference type="NCBI Taxonomy" id="1618429"/>
    <lineage>
        <taxon>Bacteria</taxon>
        <taxon>Candidatus Daviesiibacteriota</taxon>
    </lineage>
</organism>
<reference evidence="2 3" key="1">
    <citation type="journal article" date="2015" name="Nature">
        <title>rRNA introns, odd ribosomes, and small enigmatic genomes across a large radiation of phyla.</title>
        <authorList>
            <person name="Brown C.T."/>
            <person name="Hug L.A."/>
            <person name="Thomas B.C."/>
            <person name="Sharon I."/>
            <person name="Castelle C.J."/>
            <person name="Singh A."/>
            <person name="Wilkins M.J."/>
            <person name="Williams K.H."/>
            <person name="Banfield J.F."/>
        </authorList>
    </citation>
    <scope>NUCLEOTIDE SEQUENCE [LARGE SCALE GENOMIC DNA]</scope>
</reference>
<evidence type="ECO:0000256" key="1">
    <source>
        <dbReference type="SAM" id="MobiDB-lite"/>
    </source>
</evidence>
<dbReference type="EMBL" id="LCBN01000076">
    <property type="protein sequence ID" value="KKS11337.1"/>
    <property type="molecule type" value="Genomic_DNA"/>
</dbReference>
<protein>
    <submittedName>
        <fullName evidence="2">Uncharacterized protein</fullName>
    </submittedName>
</protein>
<dbReference type="AlphaFoldDB" id="A0A0G0WH01"/>
<gene>
    <name evidence="2" type="ORF">UU67_C0076G0003</name>
</gene>
<dbReference type="Proteomes" id="UP000034753">
    <property type="component" value="Unassembled WGS sequence"/>
</dbReference>
<feature type="region of interest" description="Disordered" evidence="1">
    <location>
        <begin position="1"/>
        <end position="63"/>
    </location>
</feature>
<sequence>MPEIEGATPATDPKPDEPKVDTDIMDKGEGVVPPEPPPSTGGANTDSEPHSEEPSPETPPPSAEDVFLARLTRKEQVEYHQAAAIRIIEIAKENGVYDTPEKTALADKALASGGKDIKTVLAVLERTQGEGLINADLEKLSDEDKAKLTDEDKAKMIQEALANVNRRYSEISQNTRLTMDGETYDLTVLLTERETADDARKAEINAILDKGEYRLSFVDDRAAVEIDKKVVELRKEIESAKKSGTNVETRQKILELLVYAQEMDGPGGIFLKERALTQLSTIPGIEVDKEVLTDLRAEVPQSEREMFDVLTIETGMSSEDARSFINALRAGDVKPLIEKGWFKKTGMEKLFYGRERTDKEWEATLKKVFEGDPRYQDMKDYLLTHKKQMGMMLLMLLYMGMTSEQVKKLIGLP</sequence>
<comment type="caution">
    <text evidence="2">The sequence shown here is derived from an EMBL/GenBank/DDBJ whole genome shotgun (WGS) entry which is preliminary data.</text>
</comment>
<accession>A0A0G0WH01</accession>